<dbReference type="Pfam" id="PF00005">
    <property type="entry name" value="ABC_tran"/>
    <property type="match status" value="1"/>
</dbReference>
<protein>
    <submittedName>
        <fullName evidence="6">ABC transporter ATP-binding protein</fullName>
    </submittedName>
</protein>
<dbReference type="SUPFAM" id="SSF52540">
    <property type="entry name" value="P-loop containing nucleoside triphosphate hydrolases"/>
    <property type="match status" value="1"/>
</dbReference>
<comment type="caution">
    <text evidence="6">The sequence shown here is derived from an EMBL/GenBank/DDBJ whole genome shotgun (WGS) entry which is preliminary data.</text>
</comment>
<reference evidence="6 7" key="1">
    <citation type="submission" date="2019-05" db="EMBL/GenBank/DDBJ databases">
        <title>Draft genome sequence of Nonomuraea zeae DSM 100528.</title>
        <authorList>
            <person name="Saricaoglu S."/>
            <person name="Isik K."/>
        </authorList>
    </citation>
    <scope>NUCLEOTIDE SEQUENCE [LARGE SCALE GENOMIC DNA]</scope>
    <source>
        <strain evidence="6 7">DSM 100528</strain>
    </source>
</reference>
<keyword evidence="7" id="KW-1185">Reference proteome</keyword>
<evidence type="ECO:0000313" key="7">
    <source>
        <dbReference type="Proteomes" id="UP000306628"/>
    </source>
</evidence>
<evidence type="ECO:0000256" key="4">
    <source>
        <dbReference type="ARBA" id="ARBA00022840"/>
    </source>
</evidence>
<dbReference type="NCBIfam" id="TIGR01727">
    <property type="entry name" value="oligo_HPY"/>
    <property type="match status" value="1"/>
</dbReference>
<feature type="domain" description="ABC transporter" evidence="5">
    <location>
        <begin position="5"/>
        <end position="242"/>
    </location>
</feature>
<keyword evidence="3" id="KW-0547">Nucleotide-binding</keyword>
<dbReference type="AlphaFoldDB" id="A0A5S4GN47"/>
<dbReference type="EMBL" id="VCKX01000159">
    <property type="protein sequence ID" value="TMR27770.1"/>
    <property type="molecule type" value="Genomic_DNA"/>
</dbReference>
<evidence type="ECO:0000256" key="3">
    <source>
        <dbReference type="ARBA" id="ARBA00022741"/>
    </source>
</evidence>
<dbReference type="Pfam" id="PF08352">
    <property type="entry name" value="oligo_HPY"/>
    <property type="match status" value="1"/>
</dbReference>
<dbReference type="PROSITE" id="PS50893">
    <property type="entry name" value="ABC_TRANSPORTER_2"/>
    <property type="match status" value="1"/>
</dbReference>
<dbReference type="InterPro" id="IPR017871">
    <property type="entry name" value="ABC_transporter-like_CS"/>
</dbReference>
<dbReference type="SMART" id="SM00382">
    <property type="entry name" value="AAA"/>
    <property type="match status" value="1"/>
</dbReference>
<dbReference type="GO" id="GO:0015833">
    <property type="term" value="P:peptide transport"/>
    <property type="evidence" value="ECO:0007669"/>
    <property type="project" value="InterPro"/>
</dbReference>
<evidence type="ECO:0000256" key="1">
    <source>
        <dbReference type="ARBA" id="ARBA00005417"/>
    </source>
</evidence>
<dbReference type="RefSeq" id="WP_138694669.1">
    <property type="nucleotide sequence ID" value="NZ_JBHSAZ010000099.1"/>
</dbReference>
<sequence>MSTDLDIRDLTVRFNALTAVDCVNLTVPGGTTVGLVGESGSGKSTLARAIAGLLRPESGRIHLGGKDITGQRLGHPDRRRVQLVFQDPAASLDPRMTAGSAVKQGLLSRTDIRSRQRTAEADRMLRLVGLEARLHDSLPRELSGGQRQRVALARALAANPDVLIADEITSALDASVQGGVLNLLRTLQAELGLTVLFISHNLAAVRYVSDVVAVMYCGQIVEVAPVDRITTAPRHPYTASLLEAVPTIEDRPSHRVTGLRTAAATLAQEPADPHQPPSGCRFHPRCPRGPAAHPERVACRVSAPTRDHSTGAACFFPLATPMAPIDLGR</sequence>
<evidence type="ECO:0000313" key="6">
    <source>
        <dbReference type="EMBL" id="TMR27770.1"/>
    </source>
</evidence>
<dbReference type="Gene3D" id="3.40.50.300">
    <property type="entry name" value="P-loop containing nucleotide triphosphate hydrolases"/>
    <property type="match status" value="1"/>
</dbReference>
<dbReference type="InterPro" id="IPR013563">
    <property type="entry name" value="Oligopep_ABC_C"/>
</dbReference>
<dbReference type="OrthoDB" id="2986442at2"/>
<gene>
    <name evidence="6" type="ORF">ETD85_38005</name>
</gene>
<dbReference type="Proteomes" id="UP000306628">
    <property type="component" value="Unassembled WGS sequence"/>
</dbReference>
<organism evidence="6 7">
    <name type="scientific">Nonomuraea zeae</name>
    <dbReference type="NCBI Taxonomy" id="1642303"/>
    <lineage>
        <taxon>Bacteria</taxon>
        <taxon>Bacillati</taxon>
        <taxon>Actinomycetota</taxon>
        <taxon>Actinomycetes</taxon>
        <taxon>Streptosporangiales</taxon>
        <taxon>Streptosporangiaceae</taxon>
        <taxon>Nonomuraea</taxon>
    </lineage>
</organism>
<keyword evidence="2" id="KW-0813">Transport</keyword>
<dbReference type="PANTHER" id="PTHR43776">
    <property type="entry name" value="TRANSPORT ATP-BINDING PROTEIN"/>
    <property type="match status" value="1"/>
</dbReference>
<dbReference type="PROSITE" id="PS00211">
    <property type="entry name" value="ABC_TRANSPORTER_1"/>
    <property type="match status" value="1"/>
</dbReference>
<dbReference type="InterPro" id="IPR050319">
    <property type="entry name" value="ABC_transp_ATP-bind"/>
</dbReference>
<dbReference type="CDD" id="cd03257">
    <property type="entry name" value="ABC_NikE_OppD_transporters"/>
    <property type="match status" value="1"/>
</dbReference>
<proteinExistence type="inferred from homology"/>
<dbReference type="InterPro" id="IPR027417">
    <property type="entry name" value="P-loop_NTPase"/>
</dbReference>
<dbReference type="PANTHER" id="PTHR43776:SF7">
    <property type="entry name" value="D,D-DIPEPTIDE TRANSPORT ATP-BINDING PROTEIN DDPF-RELATED"/>
    <property type="match status" value="1"/>
</dbReference>
<evidence type="ECO:0000259" key="5">
    <source>
        <dbReference type="PROSITE" id="PS50893"/>
    </source>
</evidence>
<dbReference type="InterPro" id="IPR003593">
    <property type="entry name" value="AAA+_ATPase"/>
</dbReference>
<evidence type="ECO:0000256" key="2">
    <source>
        <dbReference type="ARBA" id="ARBA00022448"/>
    </source>
</evidence>
<keyword evidence="4 6" id="KW-0067">ATP-binding</keyword>
<accession>A0A5S4GN47</accession>
<dbReference type="InterPro" id="IPR003439">
    <property type="entry name" value="ABC_transporter-like_ATP-bd"/>
</dbReference>
<dbReference type="GO" id="GO:0016887">
    <property type="term" value="F:ATP hydrolysis activity"/>
    <property type="evidence" value="ECO:0007669"/>
    <property type="project" value="InterPro"/>
</dbReference>
<dbReference type="GO" id="GO:0055085">
    <property type="term" value="P:transmembrane transport"/>
    <property type="evidence" value="ECO:0007669"/>
    <property type="project" value="UniProtKB-ARBA"/>
</dbReference>
<dbReference type="GO" id="GO:0005524">
    <property type="term" value="F:ATP binding"/>
    <property type="evidence" value="ECO:0007669"/>
    <property type="project" value="UniProtKB-KW"/>
</dbReference>
<comment type="similarity">
    <text evidence="1">Belongs to the ABC transporter superfamily.</text>
</comment>
<name>A0A5S4GN47_9ACTN</name>